<dbReference type="Pfam" id="PF05050">
    <property type="entry name" value="Methyltransf_21"/>
    <property type="match status" value="1"/>
</dbReference>
<dbReference type="Proteomes" id="UP001602287">
    <property type="component" value="Unassembled WGS sequence"/>
</dbReference>
<evidence type="ECO:0000313" key="3">
    <source>
        <dbReference type="Proteomes" id="UP001602287"/>
    </source>
</evidence>
<dbReference type="GO" id="GO:0008168">
    <property type="term" value="F:methyltransferase activity"/>
    <property type="evidence" value="ECO:0007669"/>
    <property type="project" value="UniProtKB-KW"/>
</dbReference>
<dbReference type="Gene3D" id="3.40.50.150">
    <property type="entry name" value="Vaccinia Virus protein VP39"/>
    <property type="match status" value="1"/>
</dbReference>
<dbReference type="InterPro" id="IPR029063">
    <property type="entry name" value="SAM-dependent_MTases_sf"/>
</dbReference>
<keyword evidence="3" id="KW-1185">Reference proteome</keyword>
<feature type="domain" description="Methyltransferase FkbM" evidence="1">
    <location>
        <begin position="54"/>
        <end position="186"/>
    </location>
</feature>
<dbReference type="InterPro" id="IPR006342">
    <property type="entry name" value="FkbM_mtfrase"/>
</dbReference>
<comment type="caution">
    <text evidence="2">The sequence shown here is derived from an EMBL/GenBank/DDBJ whole genome shotgun (WGS) entry which is preliminary data.</text>
</comment>
<name>A0ABW6VSE4_9ACTN</name>
<dbReference type="NCBIfam" id="TIGR01444">
    <property type="entry name" value="fkbM_fam"/>
    <property type="match status" value="1"/>
</dbReference>
<evidence type="ECO:0000313" key="2">
    <source>
        <dbReference type="EMBL" id="MFF5199483.1"/>
    </source>
</evidence>
<dbReference type="RefSeq" id="WP_387218877.1">
    <property type="nucleotide sequence ID" value="NZ_JBIAZM010000002.1"/>
</dbReference>
<dbReference type="GO" id="GO:0032259">
    <property type="term" value="P:methylation"/>
    <property type="evidence" value="ECO:0007669"/>
    <property type="project" value="UniProtKB-KW"/>
</dbReference>
<dbReference type="EMBL" id="JBIAZM010000002">
    <property type="protein sequence ID" value="MFF5199483.1"/>
    <property type="molecule type" value="Genomic_DNA"/>
</dbReference>
<keyword evidence="2" id="KW-0808">Transferase</keyword>
<keyword evidence="2" id="KW-0489">Methyltransferase</keyword>
<accession>A0ABW6VSE4</accession>
<proteinExistence type="predicted"/>
<dbReference type="SUPFAM" id="SSF53335">
    <property type="entry name" value="S-adenosyl-L-methionine-dependent methyltransferases"/>
    <property type="match status" value="1"/>
</dbReference>
<evidence type="ECO:0000259" key="1">
    <source>
        <dbReference type="Pfam" id="PF05050"/>
    </source>
</evidence>
<gene>
    <name evidence="2" type="ORF">ACFY3B_07710</name>
</gene>
<dbReference type="PANTHER" id="PTHR34203">
    <property type="entry name" value="METHYLTRANSFERASE, FKBM FAMILY PROTEIN"/>
    <property type="match status" value="1"/>
</dbReference>
<protein>
    <submittedName>
        <fullName evidence="2">FkbM family methyltransferase</fullName>
    </submittedName>
</protein>
<dbReference type="PANTHER" id="PTHR34203:SF15">
    <property type="entry name" value="SLL1173 PROTEIN"/>
    <property type="match status" value="1"/>
</dbReference>
<dbReference type="InterPro" id="IPR052514">
    <property type="entry name" value="SAM-dependent_MTase"/>
</dbReference>
<sequence length="273" mass="29710">MTAGTDTRIAALRTDPAMSHLHRSLDVYYGDAERDARMDAFYSRFVTEGDLVFDVGSHVGDHIASFRRLGARVVAVEPQPLCLRALRAIYADDDQVTLVEAVCGAAPGSTRFHVNSANPTVSTASPDFVRAAEGAGGWEGEVWDADIEVPVVTVDALITEYGEPTFAKIDVEGFEDEVLAGLTRPLPALSFEFTTIARPVASRCLDRLTALSFDGFDVALGDDKSMTFQRWVSATDMTTHLAALPHDANSGDVYCVSRGRLRQLPPPHDPKRR</sequence>
<reference evidence="2 3" key="1">
    <citation type="submission" date="2024-10" db="EMBL/GenBank/DDBJ databases">
        <title>The Natural Products Discovery Center: Release of the First 8490 Sequenced Strains for Exploring Actinobacteria Biosynthetic Diversity.</title>
        <authorList>
            <person name="Kalkreuter E."/>
            <person name="Kautsar S.A."/>
            <person name="Yang D."/>
            <person name="Bader C.D."/>
            <person name="Teijaro C.N."/>
            <person name="Fluegel L."/>
            <person name="Davis C.M."/>
            <person name="Simpson J.R."/>
            <person name="Lauterbach L."/>
            <person name="Steele A.D."/>
            <person name="Gui C."/>
            <person name="Meng S."/>
            <person name="Li G."/>
            <person name="Viehrig K."/>
            <person name="Ye F."/>
            <person name="Su P."/>
            <person name="Kiefer A.F."/>
            <person name="Nichols A."/>
            <person name="Cepeda A.J."/>
            <person name="Yan W."/>
            <person name="Fan B."/>
            <person name="Jiang Y."/>
            <person name="Adhikari A."/>
            <person name="Zheng C.-J."/>
            <person name="Schuster L."/>
            <person name="Cowan T.M."/>
            <person name="Smanski M.J."/>
            <person name="Chevrette M.G."/>
            <person name="De Carvalho L.P.S."/>
            <person name="Shen B."/>
        </authorList>
    </citation>
    <scope>NUCLEOTIDE SEQUENCE [LARGE SCALE GENOMIC DNA]</scope>
    <source>
        <strain evidence="2 3">NPDC000140</strain>
    </source>
</reference>
<organism evidence="2 3">
    <name type="scientific">Micromonospora parva</name>
    <dbReference type="NCBI Taxonomy" id="1464048"/>
    <lineage>
        <taxon>Bacteria</taxon>
        <taxon>Bacillati</taxon>
        <taxon>Actinomycetota</taxon>
        <taxon>Actinomycetes</taxon>
        <taxon>Micromonosporales</taxon>
        <taxon>Micromonosporaceae</taxon>
        <taxon>Micromonospora</taxon>
    </lineage>
</organism>